<dbReference type="EMBL" id="GBRH01158257">
    <property type="protein sequence ID" value="JAE39639.1"/>
    <property type="molecule type" value="Transcribed_RNA"/>
</dbReference>
<evidence type="ECO:0000313" key="2">
    <source>
        <dbReference type="EMBL" id="JAE39639.1"/>
    </source>
</evidence>
<evidence type="ECO:0000256" key="1">
    <source>
        <dbReference type="SAM" id="MobiDB-lite"/>
    </source>
</evidence>
<organism evidence="2">
    <name type="scientific">Arundo donax</name>
    <name type="common">Giant reed</name>
    <name type="synonym">Donax arundinaceus</name>
    <dbReference type="NCBI Taxonomy" id="35708"/>
    <lineage>
        <taxon>Eukaryota</taxon>
        <taxon>Viridiplantae</taxon>
        <taxon>Streptophyta</taxon>
        <taxon>Embryophyta</taxon>
        <taxon>Tracheophyta</taxon>
        <taxon>Spermatophyta</taxon>
        <taxon>Magnoliopsida</taxon>
        <taxon>Liliopsida</taxon>
        <taxon>Poales</taxon>
        <taxon>Poaceae</taxon>
        <taxon>PACMAD clade</taxon>
        <taxon>Arundinoideae</taxon>
        <taxon>Arundineae</taxon>
        <taxon>Arundo</taxon>
    </lineage>
</organism>
<accession>A0A0A9HV10</accession>
<reference evidence="2" key="1">
    <citation type="submission" date="2014-09" db="EMBL/GenBank/DDBJ databases">
        <authorList>
            <person name="Magalhaes I.L.F."/>
            <person name="Oliveira U."/>
            <person name="Santos F.R."/>
            <person name="Vidigal T.H.D.A."/>
            <person name="Brescovit A.D."/>
            <person name="Santos A.J."/>
        </authorList>
    </citation>
    <scope>NUCLEOTIDE SEQUENCE</scope>
    <source>
        <tissue evidence="2">Shoot tissue taken approximately 20 cm above the soil surface</tissue>
    </source>
</reference>
<protein>
    <submittedName>
        <fullName evidence="2">Uncharacterized protein</fullName>
    </submittedName>
</protein>
<name>A0A0A9HV10_ARUDO</name>
<sequence>MGRETRAHCTPFHNPAPSPPGSETKPEPSKSRQNLREPSLSGLRSQLQAPVAL</sequence>
<dbReference type="AlphaFoldDB" id="A0A0A9HV10"/>
<reference evidence="2" key="2">
    <citation type="journal article" date="2015" name="Data Brief">
        <title>Shoot transcriptome of the giant reed, Arundo donax.</title>
        <authorList>
            <person name="Barrero R.A."/>
            <person name="Guerrero F.D."/>
            <person name="Moolhuijzen P."/>
            <person name="Goolsby J.A."/>
            <person name="Tidwell J."/>
            <person name="Bellgard S.E."/>
            <person name="Bellgard M.I."/>
        </authorList>
    </citation>
    <scope>NUCLEOTIDE SEQUENCE</scope>
    <source>
        <tissue evidence="2">Shoot tissue taken approximately 20 cm above the soil surface</tissue>
    </source>
</reference>
<feature type="region of interest" description="Disordered" evidence="1">
    <location>
        <begin position="1"/>
        <end position="53"/>
    </location>
</feature>
<feature type="compositionally biased region" description="Polar residues" evidence="1">
    <location>
        <begin position="42"/>
        <end position="53"/>
    </location>
</feature>
<proteinExistence type="predicted"/>